<comment type="subcellular location">
    <subcellularLocation>
        <location evidence="1 8">Cell outer membrane</location>
        <topology evidence="1 8">Multi-pass membrane protein</topology>
    </subcellularLocation>
</comment>
<feature type="signal peptide" evidence="10">
    <location>
        <begin position="1"/>
        <end position="21"/>
    </location>
</feature>
<dbReference type="STRING" id="428993.SAMN06296058_1852"/>
<keyword evidence="7 8" id="KW-0998">Cell outer membrane</keyword>
<feature type="domain" description="TonB-dependent receptor plug" evidence="12">
    <location>
        <begin position="44"/>
        <end position="153"/>
    </location>
</feature>
<reference evidence="13 14" key="1">
    <citation type="submission" date="2017-02" db="EMBL/GenBank/DDBJ databases">
        <authorList>
            <person name="Peterson S.W."/>
        </authorList>
    </citation>
    <scope>NUCLEOTIDE SEQUENCE [LARGE SCALE GENOMIC DNA]</scope>
    <source>
        <strain evidence="13 14">P15</strain>
    </source>
</reference>
<dbReference type="AlphaFoldDB" id="A0A1T5KN88"/>
<evidence type="ECO:0000256" key="2">
    <source>
        <dbReference type="ARBA" id="ARBA00022448"/>
    </source>
</evidence>
<evidence type="ECO:0000256" key="4">
    <source>
        <dbReference type="ARBA" id="ARBA00022692"/>
    </source>
</evidence>
<evidence type="ECO:0000256" key="6">
    <source>
        <dbReference type="ARBA" id="ARBA00023136"/>
    </source>
</evidence>
<dbReference type="GO" id="GO:0015344">
    <property type="term" value="F:siderophore uptake transmembrane transporter activity"/>
    <property type="evidence" value="ECO:0007669"/>
    <property type="project" value="TreeGrafter"/>
</dbReference>
<evidence type="ECO:0000256" key="5">
    <source>
        <dbReference type="ARBA" id="ARBA00023077"/>
    </source>
</evidence>
<accession>A0A1T5KN88</accession>
<evidence type="ECO:0000259" key="11">
    <source>
        <dbReference type="Pfam" id="PF00593"/>
    </source>
</evidence>
<dbReference type="InterPro" id="IPR012910">
    <property type="entry name" value="Plug_dom"/>
</dbReference>
<feature type="domain" description="TonB-dependent receptor-like beta-barrel" evidence="11">
    <location>
        <begin position="243"/>
        <end position="665"/>
    </location>
</feature>
<organism evidence="13 14">
    <name type="scientific">Pseudoxanthomonas indica</name>
    <dbReference type="NCBI Taxonomy" id="428993"/>
    <lineage>
        <taxon>Bacteria</taxon>
        <taxon>Pseudomonadati</taxon>
        <taxon>Pseudomonadota</taxon>
        <taxon>Gammaproteobacteria</taxon>
        <taxon>Lysobacterales</taxon>
        <taxon>Lysobacteraceae</taxon>
        <taxon>Pseudoxanthomonas</taxon>
    </lineage>
</organism>
<dbReference type="PROSITE" id="PS52016">
    <property type="entry name" value="TONB_DEPENDENT_REC_3"/>
    <property type="match status" value="1"/>
</dbReference>
<dbReference type="Proteomes" id="UP000190341">
    <property type="component" value="Unassembled WGS sequence"/>
</dbReference>
<dbReference type="Gene3D" id="2.170.130.10">
    <property type="entry name" value="TonB-dependent receptor, plug domain"/>
    <property type="match status" value="1"/>
</dbReference>
<keyword evidence="3 8" id="KW-1134">Transmembrane beta strand</keyword>
<evidence type="ECO:0000256" key="7">
    <source>
        <dbReference type="ARBA" id="ARBA00023237"/>
    </source>
</evidence>
<dbReference type="PANTHER" id="PTHR30069">
    <property type="entry name" value="TONB-DEPENDENT OUTER MEMBRANE RECEPTOR"/>
    <property type="match status" value="1"/>
</dbReference>
<keyword evidence="14" id="KW-1185">Reference proteome</keyword>
<dbReference type="GO" id="GO:0044718">
    <property type="term" value="P:siderophore transmembrane transport"/>
    <property type="evidence" value="ECO:0007669"/>
    <property type="project" value="TreeGrafter"/>
</dbReference>
<dbReference type="InterPro" id="IPR036942">
    <property type="entry name" value="Beta-barrel_TonB_sf"/>
</dbReference>
<dbReference type="InterPro" id="IPR039426">
    <property type="entry name" value="TonB-dep_rcpt-like"/>
</dbReference>
<keyword evidence="10" id="KW-0732">Signal</keyword>
<name>A0A1T5KN88_9GAMM</name>
<evidence type="ECO:0000259" key="12">
    <source>
        <dbReference type="Pfam" id="PF07715"/>
    </source>
</evidence>
<proteinExistence type="inferred from homology"/>
<dbReference type="Pfam" id="PF00593">
    <property type="entry name" value="TonB_dep_Rec_b-barrel"/>
    <property type="match status" value="1"/>
</dbReference>
<dbReference type="InterPro" id="IPR037066">
    <property type="entry name" value="Plug_dom_sf"/>
</dbReference>
<dbReference type="OrthoDB" id="9760620at2"/>
<evidence type="ECO:0000313" key="13">
    <source>
        <dbReference type="EMBL" id="SKC65130.1"/>
    </source>
</evidence>
<keyword evidence="5 9" id="KW-0798">TonB box</keyword>
<keyword evidence="4 8" id="KW-0812">Transmembrane</keyword>
<evidence type="ECO:0000256" key="9">
    <source>
        <dbReference type="RuleBase" id="RU003357"/>
    </source>
</evidence>
<dbReference type="PANTHER" id="PTHR30069:SF28">
    <property type="entry name" value="TONB-DEPENDENT RECEPTOR YNCD-RELATED"/>
    <property type="match status" value="1"/>
</dbReference>
<dbReference type="EMBL" id="FUZV01000001">
    <property type="protein sequence ID" value="SKC65130.1"/>
    <property type="molecule type" value="Genomic_DNA"/>
</dbReference>
<sequence>MTRSPRALLALAIAAAVPAQAQQTPSTLPRVTVEAARLQGVSAFDTPASLDRVDLRAANASPGVNLSERLAGMPGLLARDRQNYAQDTQLSIRGFGARATFGVRGVRLYADGVPATMPDGQGQLSHFNLMGGDRVEVLRGPFSALYGNSSGGVLQFFSADGASPDEVDVRAGAGSHGSRSLGARWLGRQGRVDYNLAASVFDTDGYREHSAARRESFNGKLGVSLGEQGRLQLVGNHVNLPDAQDPLGLSRAQWQADPRQATGVALQFNTRKSVRQDQLGLVLDLPVAQRQKVHAVAYGGQREVRQYLALPVAAQANPLNSGGVIDLANDYGGLDARWSWQGQWAGRDVEATAGASADRQIQQRRGYENFVGDQLGVQGALRRDERNRVENRDLYAQLWWQLAPAWSVLVGARRSAIDFASVDHYVRGANPDDSGSVRYAETTPVAGVMFAPTADWRVYASLGRGFETPTFNEVGYRADGGAGLALDLQPAISRHAELGSKWRGDQWEWDLALFRADTDDELSVASNLGGRSTYRNVGQARRQGIETAVNLSFGQDWQWQLAYTWLQAEFRDGFLTCARSGCATPDTPVAAGARIPGTARHQFFSRLAWQPAVWSAAAEVIAIGDVSVNDIGSESAPGYALVNLEAGRRWQWGASSLRAFARVDNALDRDYVGSVIVNEGNARYYEPGPDRSVWLGLEWRR</sequence>
<keyword evidence="2 8" id="KW-0813">Transport</keyword>
<evidence type="ECO:0000256" key="10">
    <source>
        <dbReference type="SAM" id="SignalP"/>
    </source>
</evidence>
<dbReference type="Pfam" id="PF07715">
    <property type="entry name" value="Plug"/>
    <property type="match status" value="1"/>
</dbReference>
<evidence type="ECO:0000256" key="8">
    <source>
        <dbReference type="PROSITE-ProRule" id="PRU01360"/>
    </source>
</evidence>
<comment type="similarity">
    <text evidence="8 9">Belongs to the TonB-dependent receptor family.</text>
</comment>
<dbReference type="Gene3D" id="2.40.170.20">
    <property type="entry name" value="TonB-dependent receptor, beta-barrel domain"/>
    <property type="match status" value="1"/>
</dbReference>
<dbReference type="RefSeq" id="WP_079724108.1">
    <property type="nucleotide sequence ID" value="NZ_BMCL01000002.1"/>
</dbReference>
<dbReference type="SUPFAM" id="SSF56935">
    <property type="entry name" value="Porins"/>
    <property type="match status" value="1"/>
</dbReference>
<evidence type="ECO:0000313" key="14">
    <source>
        <dbReference type="Proteomes" id="UP000190341"/>
    </source>
</evidence>
<keyword evidence="6 8" id="KW-0472">Membrane</keyword>
<dbReference type="InterPro" id="IPR000531">
    <property type="entry name" value="Beta-barrel_TonB"/>
</dbReference>
<feature type="chain" id="PRO_5012685143" evidence="10">
    <location>
        <begin position="22"/>
        <end position="701"/>
    </location>
</feature>
<evidence type="ECO:0000256" key="3">
    <source>
        <dbReference type="ARBA" id="ARBA00022452"/>
    </source>
</evidence>
<gene>
    <name evidence="13" type="ORF">SAMN06296058_1852</name>
</gene>
<evidence type="ECO:0000256" key="1">
    <source>
        <dbReference type="ARBA" id="ARBA00004571"/>
    </source>
</evidence>
<protein>
    <submittedName>
        <fullName evidence="13">Iron complex outermembrane recepter protein</fullName>
    </submittedName>
</protein>
<dbReference type="GO" id="GO:0009279">
    <property type="term" value="C:cell outer membrane"/>
    <property type="evidence" value="ECO:0007669"/>
    <property type="project" value="UniProtKB-SubCell"/>
</dbReference>